<proteinExistence type="predicted"/>
<accession>A0ABT7SST0</accession>
<feature type="signal peptide" evidence="1">
    <location>
        <begin position="1"/>
        <end position="21"/>
    </location>
</feature>
<feature type="chain" id="PRO_5047058933" evidence="1">
    <location>
        <begin position="22"/>
        <end position="208"/>
    </location>
</feature>
<name>A0ABT7SST0_9ALTE</name>
<dbReference type="RefSeq" id="WP_289363173.1">
    <property type="nucleotide sequence ID" value="NZ_JAUCBP010000001.1"/>
</dbReference>
<protein>
    <submittedName>
        <fullName evidence="2">Uncharacterized protein</fullName>
    </submittedName>
</protein>
<dbReference type="EMBL" id="JAUCBP010000001">
    <property type="protein sequence ID" value="MDM7859254.1"/>
    <property type="molecule type" value="Genomic_DNA"/>
</dbReference>
<sequence length="208" mass="24379">MTKFFFVFLISSLLYSNSAFSNEFVKGIQTYQNSALWLLAPRGKVFYEKRTVCSESELDILIEEVSEAFPFILEEAIIEAAVKSKGFEADLHEYRGELFMHLTSEDNMLAEYYKANQSPYVAVVKKRFDEKYSSVYENSYLKSYPLFVSQFIDRQIITALEFQIEACEQLFKSLRYFDDRELTTYNLSKYIFLKTAQRLAEIRLNGKS</sequence>
<evidence type="ECO:0000313" key="2">
    <source>
        <dbReference type="EMBL" id="MDM7859254.1"/>
    </source>
</evidence>
<organism evidence="2 3">
    <name type="scientific">Alteromonas arenosi</name>
    <dbReference type="NCBI Taxonomy" id="3055817"/>
    <lineage>
        <taxon>Bacteria</taxon>
        <taxon>Pseudomonadati</taxon>
        <taxon>Pseudomonadota</taxon>
        <taxon>Gammaproteobacteria</taxon>
        <taxon>Alteromonadales</taxon>
        <taxon>Alteromonadaceae</taxon>
        <taxon>Alteromonas/Salinimonas group</taxon>
        <taxon>Alteromonas</taxon>
    </lineage>
</organism>
<keyword evidence="1" id="KW-0732">Signal</keyword>
<keyword evidence="3" id="KW-1185">Reference proteome</keyword>
<dbReference type="Proteomes" id="UP001234343">
    <property type="component" value="Unassembled WGS sequence"/>
</dbReference>
<evidence type="ECO:0000313" key="3">
    <source>
        <dbReference type="Proteomes" id="UP001234343"/>
    </source>
</evidence>
<gene>
    <name evidence="2" type="ORF">QTP81_01375</name>
</gene>
<reference evidence="2 3" key="1">
    <citation type="submission" date="2023-06" db="EMBL/GenBank/DDBJ databases">
        <title>Alteromonas sp. ASW11-36 isolated from intertidal sand.</title>
        <authorList>
            <person name="Li Y."/>
        </authorList>
    </citation>
    <scope>NUCLEOTIDE SEQUENCE [LARGE SCALE GENOMIC DNA]</scope>
    <source>
        <strain evidence="2 3">ASW11-36</strain>
    </source>
</reference>
<evidence type="ECO:0000256" key="1">
    <source>
        <dbReference type="SAM" id="SignalP"/>
    </source>
</evidence>
<comment type="caution">
    <text evidence="2">The sequence shown here is derived from an EMBL/GenBank/DDBJ whole genome shotgun (WGS) entry which is preliminary data.</text>
</comment>